<keyword evidence="2" id="KW-0472">Membrane</keyword>
<reference evidence="4" key="1">
    <citation type="journal article" date="2014" name="Genome Announc.">
        <title>Genome sequence and annotation of Acremonium chrysogenum, producer of the beta-lactam antibiotic cephalosporin C.</title>
        <authorList>
            <person name="Terfehr D."/>
            <person name="Dahlmann T.A."/>
            <person name="Specht T."/>
            <person name="Zadra I."/>
            <person name="Kuernsteiner H."/>
            <person name="Kueck U."/>
        </authorList>
    </citation>
    <scope>NUCLEOTIDE SEQUENCE [LARGE SCALE GENOMIC DNA]</scope>
    <source>
        <strain evidence="4">ATCC 11550 / CBS 779.69 / DSM 880 / IAM 14645 / JCM 23072 / IMI 49137</strain>
    </source>
</reference>
<dbReference type="AlphaFoldDB" id="A0A086THZ0"/>
<organism evidence="3 4">
    <name type="scientific">Hapsidospora chrysogenum (strain ATCC 11550 / CBS 779.69 / DSM 880 / IAM 14645 / JCM 23072 / IMI 49137)</name>
    <name type="common">Acremonium chrysogenum</name>
    <dbReference type="NCBI Taxonomy" id="857340"/>
    <lineage>
        <taxon>Eukaryota</taxon>
        <taxon>Fungi</taxon>
        <taxon>Dikarya</taxon>
        <taxon>Ascomycota</taxon>
        <taxon>Pezizomycotina</taxon>
        <taxon>Sordariomycetes</taxon>
        <taxon>Hypocreomycetidae</taxon>
        <taxon>Hypocreales</taxon>
        <taxon>Bionectriaceae</taxon>
        <taxon>Hapsidospora</taxon>
    </lineage>
</organism>
<accession>A0A086THZ0</accession>
<evidence type="ECO:0000313" key="3">
    <source>
        <dbReference type="EMBL" id="KFH48972.1"/>
    </source>
</evidence>
<sequence>MYEEFDDDDDYTAGHGFNKEGSESSRSKMRSHLRERQETRDQLVATIRRYGVYGVAALVFLPPQMVSLLALGAVIVYMLMKMKIWRGFAGDPMMAG</sequence>
<proteinExistence type="predicted"/>
<feature type="region of interest" description="Disordered" evidence="1">
    <location>
        <begin position="1"/>
        <end position="38"/>
    </location>
</feature>
<dbReference type="OrthoDB" id="10445246at2759"/>
<dbReference type="HOGENOM" id="CLU_2359194_0_0_1"/>
<feature type="compositionally biased region" description="Basic and acidic residues" evidence="1">
    <location>
        <begin position="17"/>
        <end position="38"/>
    </location>
</feature>
<keyword evidence="4" id="KW-1185">Reference proteome</keyword>
<feature type="compositionally biased region" description="Acidic residues" evidence="1">
    <location>
        <begin position="1"/>
        <end position="11"/>
    </location>
</feature>
<dbReference type="EMBL" id="JPKY01000001">
    <property type="protein sequence ID" value="KFH48972.1"/>
    <property type="molecule type" value="Genomic_DNA"/>
</dbReference>
<comment type="caution">
    <text evidence="3">The sequence shown here is derived from an EMBL/GenBank/DDBJ whole genome shotgun (WGS) entry which is preliminary data.</text>
</comment>
<name>A0A086THZ0_HAPC1</name>
<dbReference type="Proteomes" id="UP000029964">
    <property type="component" value="Unassembled WGS sequence"/>
</dbReference>
<keyword evidence="2" id="KW-0812">Transmembrane</keyword>
<evidence type="ECO:0000256" key="2">
    <source>
        <dbReference type="SAM" id="Phobius"/>
    </source>
</evidence>
<evidence type="ECO:0000256" key="1">
    <source>
        <dbReference type="SAM" id="MobiDB-lite"/>
    </source>
</evidence>
<feature type="transmembrane region" description="Helical" evidence="2">
    <location>
        <begin position="50"/>
        <end position="79"/>
    </location>
</feature>
<gene>
    <name evidence="3" type="ORF">ACRE_000740</name>
</gene>
<protein>
    <submittedName>
        <fullName evidence="3">Uncharacterized protein</fullName>
    </submittedName>
</protein>
<keyword evidence="2" id="KW-1133">Transmembrane helix</keyword>
<evidence type="ECO:0000313" key="4">
    <source>
        <dbReference type="Proteomes" id="UP000029964"/>
    </source>
</evidence>